<gene>
    <name evidence="3" type="ORF">DI609_01970</name>
</gene>
<evidence type="ECO:0000256" key="1">
    <source>
        <dbReference type="SAM" id="Coils"/>
    </source>
</evidence>
<dbReference type="EMBL" id="QFNY01000026">
    <property type="protein sequence ID" value="PZP02794.1"/>
    <property type="molecule type" value="Genomic_DNA"/>
</dbReference>
<dbReference type="AlphaFoldDB" id="A0A2W5BB75"/>
<accession>A0A2W5BB75</accession>
<evidence type="ECO:0008006" key="5">
    <source>
        <dbReference type="Google" id="ProtNLM"/>
    </source>
</evidence>
<dbReference type="Proteomes" id="UP000249451">
    <property type="component" value="Unassembled WGS sequence"/>
</dbReference>
<evidence type="ECO:0000313" key="3">
    <source>
        <dbReference type="EMBL" id="PZP02794.1"/>
    </source>
</evidence>
<feature type="region of interest" description="Disordered" evidence="2">
    <location>
        <begin position="145"/>
        <end position="178"/>
    </location>
</feature>
<protein>
    <recommendedName>
        <fullName evidence="5">Scaffolding protein</fullName>
    </recommendedName>
</protein>
<sequence>MDKPTPTPADVAKLTTNKNPDAPGNTDQPANQESPTPDTKPEELTREQLLKELASVRREAANYRTQRNELKPLAEKYQAAEEAKKTELEKAQERIKALETQAETSQAELVRAKVAAETGVPAHLLPAGSQEDVTAAAQALVEWAGKTTTPPTAPVVPGVGRTSNGDDRDAKARQILGI</sequence>
<name>A0A2W5BB75_9CORY</name>
<comment type="caution">
    <text evidence="3">The sequence shown here is derived from an EMBL/GenBank/DDBJ whole genome shotgun (WGS) entry which is preliminary data.</text>
</comment>
<proteinExistence type="predicted"/>
<feature type="compositionally biased region" description="Low complexity" evidence="2">
    <location>
        <begin position="145"/>
        <end position="160"/>
    </location>
</feature>
<organism evidence="3 4">
    <name type="scientific">Corynebacterium urealyticum</name>
    <dbReference type="NCBI Taxonomy" id="43771"/>
    <lineage>
        <taxon>Bacteria</taxon>
        <taxon>Bacillati</taxon>
        <taxon>Actinomycetota</taxon>
        <taxon>Actinomycetes</taxon>
        <taxon>Mycobacteriales</taxon>
        <taxon>Corynebacteriaceae</taxon>
        <taxon>Corynebacterium</taxon>
    </lineage>
</organism>
<evidence type="ECO:0000313" key="4">
    <source>
        <dbReference type="Proteomes" id="UP000249451"/>
    </source>
</evidence>
<feature type="compositionally biased region" description="Polar residues" evidence="2">
    <location>
        <begin position="14"/>
        <end position="37"/>
    </location>
</feature>
<feature type="coiled-coil region" evidence="1">
    <location>
        <begin position="46"/>
        <end position="115"/>
    </location>
</feature>
<reference evidence="3 4" key="1">
    <citation type="submission" date="2017-11" db="EMBL/GenBank/DDBJ databases">
        <title>Infants hospitalized years apart are colonized by the same room-sourced microbial strains.</title>
        <authorList>
            <person name="Brooks B."/>
            <person name="Olm M.R."/>
            <person name="Firek B.A."/>
            <person name="Baker R."/>
            <person name="Thomas B.C."/>
            <person name="Morowitz M.J."/>
            <person name="Banfield J.F."/>
        </authorList>
    </citation>
    <scope>NUCLEOTIDE SEQUENCE [LARGE SCALE GENOMIC DNA]</scope>
    <source>
        <strain evidence="3">S2_012_000_R3_87</strain>
    </source>
</reference>
<feature type="region of interest" description="Disordered" evidence="2">
    <location>
        <begin position="1"/>
        <end position="43"/>
    </location>
</feature>
<keyword evidence="1" id="KW-0175">Coiled coil</keyword>
<evidence type="ECO:0000256" key="2">
    <source>
        <dbReference type="SAM" id="MobiDB-lite"/>
    </source>
</evidence>